<reference evidence="3" key="1">
    <citation type="submission" date="2023-07" db="EMBL/GenBank/DDBJ databases">
        <title>30 novel species of actinomycetes from the DSMZ collection.</title>
        <authorList>
            <person name="Nouioui I."/>
        </authorList>
    </citation>
    <scope>NUCLEOTIDE SEQUENCE [LARGE SCALE GENOMIC DNA]</scope>
    <source>
        <strain evidence="3">DSM 44918</strain>
    </source>
</reference>
<evidence type="ECO:0000313" key="2">
    <source>
        <dbReference type="EMBL" id="MDT0318241.1"/>
    </source>
</evidence>
<keyword evidence="3" id="KW-1185">Reference proteome</keyword>
<comment type="caution">
    <text evidence="2">The sequence shown here is derived from an EMBL/GenBank/DDBJ whole genome shotgun (WGS) entry which is preliminary data.</text>
</comment>
<organism evidence="2 3">
    <name type="scientific">Streptomyces millisiae</name>
    <dbReference type="NCBI Taxonomy" id="3075542"/>
    <lineage>
        <taxon>Bacteria</taxon>
        <taxon>Bacillati</taxon>
        <taxon>Actinomycetota</taxon>
        <taxon>Actinomycetes</taxon>
        <taxon>Kitasatosporales</taxon>
        <taxon>Streptomycetaceae</taxon>
        <taxon>Streptomyces</taxon>
    </lineage>
</organism>
<feature type="transmembrane region" description="Helical" evidence="1">
    <location>
        <begin position="20"/>
        <end position="39"/>
    </location>
</feature>
<dbReference type="Proteomes" id="UP001183420">
    <property type="component" value="Unassembled WGS sequence"/>
</dbReference>
<evidence type="ECO:0000313" key="3">
    <source>
        <dbReference type="Proteomes" id="UP001183420"/>
    </source>
</evidence>
<keyword evidence="1" id="KW-0812">Transmembrane</keyword>
<sequence>MIPLSTVCGGVEIVPTWVNPVFFGLITASLACLTGAVLARRALARQAASPGAA</sequence>
<protein>
    <submittedName>
        <fullName evidence="2">Uncharacterized protein</fullName>
    </submittedName>
</protein>
<keyword evidence="1" id="KW-1133">Transmembrane helix</keyword>
<dbReference type="EMBL" id="JAVREM010000005">
    <property type="protein sequence ID" value="MDT0318241.1"/>
    <property type="molecule type" value="Genomic_DNA"/>
</dbReference>
<keyword evidence="1" id="KW-0472">Membrane</keyword>
<evidence type="ECO:0000256" key="1">
    <source>
        <dbReference type="SAM" id="Phobius"/>
    </source>
</evidence>
<accession>A0ABU2LL12</accession>
<name>A0ABU2LL12_9ACTN</name>
<dbReference type="RefSeq" id="WP_311596784.1">
    <property type="nucleotide sequence ID" value="NZ_JAVREM010000005.1"/>
</dbReference>
<gene>
    <name evidence="2" type="ORF">RNC47_07830</name>
</gene>
<proteinExistence type="predicted"/>